<protein>
    <recommendedName>
        <fullName evidence="3">NYN domain-containing protein</fullName>
    </recommendedName>
</protein>
<dbReference type="OrthoDB" id="19952at10239"/>
<organism evidence="1 2">
    <name type="scientific">Paenibacillus phage HB10c2</name>
    <dbReference type="NCBI Taxonomy" id="1589749"/>
    <lineage>
        <taxon>Viruses</taxon>
        <taxon>Duplodnaviria</taxon>
        <taxon>Heunggongvirae</taxon>
        <taxon>Uroviricota</taxon>
        <taxon>Caudoviricetes</taxon>
        <taxon>Fernvirus</taxon>
        <taxon>Fernvirus Hb10c2</taxon>
    </lineage>
</organism>
<evidence type="ECO:0008006" key="3">
    <source>
        <dbReference type="Google" id="ProtNLM"/>
    </source>
</evidence>
<keyword evidence="2" id="KW-1185">Reference proteome</keyword>
<dbReference type="Proteomes" id="UP000031725">
    <property type="component" value="Segment"/>
</dbReference>
<proteinExistence type="predicted"/>
<name>A0A0B5A2C2_9CAUD</name>
<evidence type="ECO:0000313" key="1">
    <source>
        <dbReference type="EMBL" id="AJD83048.1"/>
    </source>
</evidence>
<accession>A0A0B5A2C2</accession>
<reference evidence="1 2" key="2">
    <citation type="journal article" date="2015" name="Appl. Environ. Microbiol.">
        <title>Paenibacillus larvae-Directed Bacteriophage HB10c2 and Its Application in American Foulbrood-Affected Honey Bee Larvae.</title>
        <authorList>
            <person name="Beims H."/>
            <person name="Wittmann J."/>
            <person name="Bunk B."/>
            <person name="Sproer C."/>
            <person name="Rohde C."/>
            <person name="Gunther G."/>
            <person name="Rohde M."/>
            <person name="von der Ohe W."/>
            <person name="Steinert M."/>
        </authorList>
    </citation>
    <scope>NUCLEOTIDE SEQUENCE [LARGE SCALE GENOMIC DNA]</scope>
</reference>
<dbReference type="RefSeq" id="YP_009195226.1">
    <property type="nucleotide sequence ID" value="NC_028758.1"/>
</dbReference>
<dbReference type="EMBL" id="KP202972">
    <property type="protein sequence ID" value="AJD83048.1"/>
    <property type="molecule type" value="Genomic_DNA"/>
</dbReference>
<gene>
    <name evidence="1" type="ORF">HB_00036</name>
</gene>
<dbReference type="GeneID" id="26622509"/>
<sequence length="87" mass="10268">MNQKQLQGIASQKRTLVILDGYNIQQSIVDGKGRDSNESQLQLELTFYSNDLSAVKFEDFLQDLQEFIKERNRRYKELARKRSEINQ</sequence>
<reference evidence="2" key="1">
    <citation type="submission" date="2014-11" db="EMBL/GenBank/DDBJ databases">
        <authorList>
            <person name="Beims H."/>
            <person name="Wittmann J."/>
            <person name="Bunk B."/>
            <person name="Sproer C."/>
            <person name="Rohde C."/>
            <person name="Rohde M."/>
            <person name="von der Ohe W."/>
            <person name="Steinert M."/>
        </authorList>
    </citation>
    <scope>NUCLEOTIDE SEQUENCE [LARGE SCALE GENOMIC DNA]</scope>
</reference>
<dbReference type="KEGG" id="vg:26622509"/>
<evidence type="ECO:0000313" key="2">
    <source>
        <dbReference type="Proteomes" id="UP000031725"/>
    </source>
</evidence>